<keyword evidence="3" id="KW-1185">Reference proteome</keyword>
<dbReference type="OrthoDB" id="2688210at2759"/>
<dbReference type="HOGENOM" id="CLU_052398_1_2_1"/>
<evidence type="ECO:0000256" key="1">
    <source>
        <dbReference type="SAM" id="Coils"/>
    </source>
</evidence>
<gene>
    <name evidence="2" type="ORF">PAXRUDRAFT_18349</name>
</gene>
<dbReference type="Proteomes" id="UP000054538">
    <property type="component" value="Unassembled WGS sequence"/>
</dbReference>
<protein>
    <submittedName>
        <fullName evidence="2">Uncharacterized protein</fullName>
    </submittedName>
</protein>
<proteinExistence type="predicted"/>
<accession>A0A0D0DF28</accession>
<reference evidence="3" key="2">
    <citation type="submission" date="2015-01" db="EMBL/GenBank/DDBJ databases">
        <title>Evolutionary Origins and Diversification of the Mycorrhizal Mutualists.</title>
        <authorList>
            <consortium name="DOE Joint Genome Institute"/>
            <consortium name="Mycorrhizal Genomics Consortium"/>
            <person name="Kohler A."/>
            <person name="Kuo A."/>
            <person name="Nagy L.G."/>
            <person name="Floudas D."/>
            <person name="Copeland A."/>
            <person name="Barry K.W."/>
            <person name="Cichocki N."/>
            <person name="Veneault-Fourrey C."/>
            <person name="LaButti K."/>
            <person name="Lindquist E.A."/>
            <person name="Lipzen A."/>
            <person name="Lundell T."/>
            <person name="Morin E."/>
            <person name="Murat C."/>
            <person name="Riley R."/>
            <person name="Ohm R."/>
            <person name="Sun H."/>
            <person name="Tunlid A."/>
            <person name="Henrissat B."/>
            <person name="Grigoriev I.V."/>
            <person name="Hibbett D.S."/>
            <person name="Martin F."/>
        </authorList>
    </citation>
    <scope>NUCLEOTIDE SEQUENCE [LARGE SCALE GENOMIC DNA]</scope>
    <source>
        <strain evidence="3">Ve08.2h10</strain>
    </source>
</reference>
<evidence type="ECO:0000313" key="2">
    <source>
        <dbReference type="EMBL" id="KIK76245.1"/>
    </source>
</evidence>
<dbReference type="InParanoid" id="A0A0D0DF28"/>
<keyword evidence="1" id="KW-0175">Coiled coil</keyword>
<sequence>MANPSLERCPDFSGEVYRTIHDTLAQVVNENDQQVTEHLTAAWDIDHNLQIEAWNQQQIIEAQIQRKAEQAQREQEAEALQLAEDKAEHECREAEKKKPKMNNFDESTLVSSVIVQRPAQYTLQKLSTFNFINLWYFSPAGCVEATRNNRSNANNTFGISKVDERNSHSEIGHCCQSVTKLNGGPQADLWNLPAGGG</sequence>
<name>A0A0D0DF28_9AGAM</name>
<dbReference type="EMBL" id="KN827594">
    <property type="protein sequence ID" value="KIK76245.1"/>
    <property type="molecule type" value="Genomic_DNA"/>
</dbReference>
<organism evidence="2 3">
    <name type="scientific">Paxillus rubicundulus Ve08.2h10</name>
    <dbReference type="NCBI Taxonomy" id="930991"/>
    <lineage>
        <taxon>Eukaryota</taxon>
        <taxon>Fungi</taxon>
        <taxon>Dikarya</taxon>
        <taxon>Basidiomycota</taxon>
        <taxon>Agaricomycotina</taxon>
        <taxon>Agaricomycetes</taxon>
        <taxon>Agaricomycetidae</taxon>
        <taxon>Boletales</taxon>
        <taxon>Paxilineae</taxon>
        <taxon>Paxillaceae</taxon>
        <taxon>Paxillus</taxon>
    </lineage>
</organism>
<evidence type="ECO:0000313" key="3">
    <source>
        <dbReference type="Proteomes" id="UP000054538"/>
    </source>
</evidence>
<reference evidence="2 3" key="1">
    <citation type="submission" date="2014-04" db="EMBL/GenBank/DDBJ databases">
        <authorList>
            <consortium name="DOE Joint Genome Institute"/>
            <person name="Kuo A."/>
            <person name="Kohler A."/>
            <person name="Jargeat P."/>
            <person name="Nagy L.G."/>
            <person name="Floudas D."/>
            <person name="Copeland A."/>
            <person name="Barry K.W."/>
            <person name="Cichocki N."/>
            <person name="Veneault-Fourrey C."/>
            <person name="LaButti K."/>
            <person name="Lindquist E.A."/>
            <person name="Lipzen A."/>
            <person name="Lundell T."/>
            <person name="Morin E."/>
            <person name="Murat C."/>
            <person name="Sun H."/>
            <person name="Tunlid A."/>
            <person name="Henrissat B."/>
            <person name="Grigoriev I.V."/>
            <person name="Hibbett D.S."/>
            <person name="Martin F."/>
            <person name="Nordberg H.P."/>
            <person name="Cantor M.N."/>
            <person name="Hua S.X."/>
        </authorList>
    </citation>
    <scope>NUCLEOTIDE SEQUENCE [LARGE SCALE GENOMIC DNA]</scope>
    <source>
        <strain evidence="2 3">Ve08.2h10</strain>
    </source>
</reference>
<dbReference type="AlphaFoldDB" id="A0A0D0DF28"/>
<feature type="coiled-coil region" evidence="1">
    <location>
        <begin position="66"/>
        <end position="97"/>
    </location>
</feature>